<dbReference type="InterPro" id="IPR024687">
    <property type="entry name" value="MMS19_C"/>
</dbReference>
<accession>A0ABR4NZ27</accession>
<feature type="domain" description="MMS19 C-terminal" evidence="6">
    <location>
        <begin position="569"/>
        <end position="970"/>
    </location>
</feature>
<evidence type="ECO:0000256" key="3">
    <source>
        <dbReference type="ARBA" id="ARBA00022737"/>
    </source>
</evidence>
<name>A0ABR4NZ27_9SACH</name>
<evidence type="ECO:0000313" key="8">
    <source>
        <dbReference type="EMBL" id="KAL3234430.1"/>
    </source>
</evidence>
<dbReference type="InterPro" id="IPR016024">
    <property type="entry name" value="ARM-type_fold"/>
</dbReference>
<dbReference type="PANTHER" id="PTHR12891">
    <property type="entry name" value="DNA REPAIR/TRANSCRIPTION PROTEIN MET18/MMS19"/>
    <property type="match status" value="1"/>
</dbReference>
<dbReference type="InterPro" id="IPR029240">
    <property type="entry name" value="MMS19_N"/>
</dbReference>
<dbReference type="InterPro" id="IPR039920">
    <property type="entry name" value="MMS19"/>
</dbReference>
<dbReference type="PANTHER" id="PTHR12891:SF0">
    <property type="entry name" value="MMS19 NUCLEOTIDE EXCISION REPAIR PROTEIN HOMOLOG"/>
    <property type="match status" value="1"/>
</dbReference>
<evidence type="ECO:0000256" key="5">
    <source>
        <dbReference type="RuleBase" id="RU367072"/>
    </source>
</evidence>
<evidence type="ECO:0000313" key="9">
    <source>
        <dbReference type="Proteomes" id="UP001623330"/>
    </source>
</evidence>
<comment type="similarity">
    <text evidence="2 5">Belongs to the MET18/MMS19 family.</text>
</comment>
<reference evidence="8 9" key="1">
    <citation type="submission" date="2024-05" db="EMBL/GenBank/DDBJ databases">
        <title>Long read based assembly of the Candida bracarensis genome reveals expanded adhesin content.</title>
        <authorList>
            <person name="Marcet-Houben M."/>
            <person name="Ksiezopolska E."/>
            <person name="Gabaldon T."/>
        </authorList>
    </citation>
    <scope>NUCLEOTIDE SEQUENCE [LARGE SCALE GENOMIC DNA]</scope>
    <source>
        <strain evidence="8 9">CBM6</strain>
    </source>
</reference>
<keyword evidence="5" id="KW-0227">DNA damage</keyword>
<gene>
    <name evidence="8" type="ORF">RNJ44_03192</name>
</gene>
<comment type="subcellular location">
    <subcellularLocation>
        <location evidence="1 5">Nucleus</location>
    </subcellularLocation>
</comment>
<feature type="domain" description="MMS19 N-terminal" evidence="7">
    <location>
        <begin position="42"/>
        <end position="306"/>
    </location>
</feature>
<sequence>MNSEVLTFMANAGVNDDKAVQSAIKLAEKISNKEMKLLDIIVNLKDYIVSEDKEERKKSIQCLNGTISNLPEGQLTKNELTVLFQFFQSKMDDPELTKEVLNAFMSLSMFSFFNQQDASNLLEIILNKYDPRSFLAGVRYNSFLILDSIFKRFENQLQDKHELADLFIRTFLHIATGEKDPRNLLSSFKLNKLIASNLTENAFKYAEKLFDVLFCYFPITFKPPKNDPYKITNTDLKLALRAAISANPIYVEDAFGNLIDKLSASSPAVKHDTLLTMTACIESFKGEACLKHWKPLWNALKFEIMQNNDSGQDTMLDPVTGATIQNEIKSNYQTALEVLKILAVELEQFDQNAFVKYFNYILEELKNNFKYQKDMKQSCNILASIASANEYTFNVVISGTLPLFVENTSETTKLKYLIMNLSFFFSAYMNVFGTATKETLEEYVSSNKLQDYKDELLMILGMALTSSSKLEVTIRTLSIIQFTKMAKMKGYLKREEVALIVQYITDTILTDSNKNIYHACLEGLKCISDLYEDIVYEVALTRMLNLLPETMDETAVINDEDMVLSETFLKIILDFTTSRHILVKESIIELSNKLIKSSQSSAARAPDFSFLVLSTLYSLYDNNYFILKGEDGSYLKNEVEKIYFSFLSGHNNILDDDLNLSLLSNILFFMNLCSSTENHGSEINKYYKTFIEEKQINKISSRLSLTYAKLLAGLSKDIHFMQSEELLTDFISLLLSQEKSIGHYEKLGYLEIILIVVNKWLTDEDTMPIFDWNNHSYINVEVMTWISKALISRTSPNANVLLKKFIELLSDPTVGTAVSKLFEIFVVDFASFRKYKGITWNNNIKLLYKQKTFSEIFQTLVALYKHSNDMDVKCNYLTALSLVLKHTPSELVSPYMTDLLPLLLQALEMPNSEVRLSALDTLKDSTEQHHQLVAEHIQSLVPLLLKLVKADEFNSVMIRLGALQLLQLLTVYLPLNYCLNYKTEIINGLLQPLSDKKRVVRKQCIDTRQAYFELGQVPFE</sequence>
<dbReference type="SUPFAM" id="SSF48371">
    <property type="entry name" value="ARM repeat"/>
    <property type="match status" value="1"/>
</dbReference>
<dbReference type="EMBL" id="JBEVYD010000003">
    <property type="protein sequence ID" value="KAL3234430.1"/>
    <property type="molecule type" value="Genomic_DNA"/>
</dbReference>
<comment type="caution">
    <text evidence="8">The sequence shown here is derived from an EMBL/GenBank/DDBJ whole genome shotgun (WGS) entry which is preliminary data.</text>
</comment>
<dbReference type="Pfam" id="PF14500">
    <property type="entry name" value="MMS19_N"/>
    <property type="match status" value="1"/>
</dbReference>
<protein>
    <recommendedName>
        <fullName evidence="5">MMS19 nucleotide excision repair protein</fullName>
    </recommendedName>
</protein>
<keyword evidence="4 5" id="KW-0539">Nucleus</keyword>
<keyword evidence="3" id="KW-0677">Repeat</keyword>
<dbReference type="InterPro" id="IPR011989">
    <property type="entry name" value="ARM-like"/>
</dbReference>
<dbReference type="Gene3D" id="1.25.10.10">
    <property type="entry name" value="Leucine-rich Repeat Variant"/>
    <property type="match status" value="2"/>
</dbReference>
<evidence type="ECO:0000256" key="1">
    <source>
        <dbReference type="ARBA" id="ARBA00004123"/>
    </source>
</evidence>
<evidence type="ECO:0000256" key="4">
    <source>
        <dbReference type="ARBA" id="ARBA00023242"/>
    </source>
</evidence>
<dbReference type="Pfam" id="PF12460">
    <property type="entry name" value="MMS19_C"/>
    <property type="match status" value="1"/>
</dbReference>
<dbReference type="Proteomes" id="UP001623330">
    <property type="component" value="Unassembled WGS sequence"/>
</dbReference>
<evidence type="ECO:0000256" key="2">
    <source>
        <dbReference type="ARBA" id="ARBA00009340"/>
    </source>
</evidence>
<evidence type="ECO:0000259" key="7">
    <source>
        <dbReference type="Pfam" id="PF14500"/>
    </source>
</evidence>
<evidence type="ECO:0000259" key="6">
    <source>
        <dbReference type="Pfam" id="PF12460"/>
    </source>
</evidence>
<comment type="function">
    <text evidence="5">Key component of the cytosolic iron-sulfur protein assembly (CIA) complex, a multiprotein complex that mediates the incorporation of iron-sulfur cluster into apoproteins specifically involved in DNA metabolism and genomic integrity. In the CIA complex, MMS19 acts as an adapter between early-acting CIA components and a subset of cellular target iron-sulfur proteins.</text>
</comment>
<keyword evidence="9" id="KW-1185">Reference proteome</keyword>
<proteinExistence type="inferred from homology"/>
<organism evidence="8 9">
    <name type="scientific">Nakaseomyces bracarensis</name>
    <dbReference type="NCBI Taxonomy" id="273131"/>
    <lineage>
        <taxon>Eukaryota</taxon>
        <taxon>Fungi</taxon>
        <taxon>Dikarya</taxon>
        <taxon>Ascomycota</taxon>
        <taxon>Saccharomycotina</taxon>
        <taxon>Saccharomycetes</taxon>
        <taxon>Saccharomycetales</taxon>
        <taxon>Saccharomycetaceae</taxon>
        <taxon>Nakaseomyces</taxon>
    </lineage>
</organism>
<keyword evidence="5" id="KW-0234">DNA repair</keyword>